<accession>A0A371G684</accession>
<evidence type="ECO:0000256" key="4">
    <source>
        <dbReference type="ARBA" id="ARBA00047304"/>
    </source>
</evidence>
<comment type="catalytic activity">
    <reaction evidence="4">
        <text>NAD(+) + H2O = ADP-D-ribose + nicotinamide + H(+)</text>
        <dbReference type="Rhea" id="RHEA:16301"/>
        <dbReference type="ChEBI" id="CHEBI:15377"/>
        <dbReference type="ChEBI" id="CHEBI:15378"/>
        <dbReference type="ChEBI" id="CHEBI:17154"/>
        <dbReference type="ChEBI" id="CHEBI:57540"/>
        <dbReference type="ChEBI" id="CHEBI:57967"/>
        <dbReference type="EC" id="3.2.2.6"/>
    </reaction>
    <physiologicalReaction direction="left-to-right" evidence="4">
        <dbReference type="Rhea" id="RHEA:16302"/>
    </physiologicalReaction>
</comment>
<dbReference type="InterPro" id="IPR035897">
    <property type="entry name" value="Toll_tir_struct_dom_sf"/>
</dbReference>
<dbReference type="EC" id="3.2.2.6" evidence="1"/>
<dbReference type="OrthoDB" id="6160824at2759"/>
<dbReference type="PROSITE" id="PS50104">
    <property type="entry name" value="TIR"/>
    <property type="match status" value="1"/>
</dbReference>
<evidence type="ECO:0000313" key="6">
    <source>
        <dbReference type="EMBL" id="RDX86047.1"/>
    </source>
</evidence>
<dbReference type="PANTHER" id="PTHR32009">
    <property type="entry name" value="TMV RESISTANCE PROTEIN N-LIKE"/>
    <property type="match status" value="1"/>
</dbReference>
<name>A0A371G684_MUCPR</name>
<dbReference type="Gene3D" id="3.40.50.10140">
    <property type="entry name" value="Toll/interleukin-1 receptor homology (TIR) domain"/>
    <property type="match status" value="1"/>
</dbReference>
<dbReference type="PANTHER" id="PTHR32009:SF39">
    <property type="entry name" value="TIR DOMAIN-CONTAINING PROTEIN"/>
    <property type="match status" value="1"/>
</dbReference>
<dbReference type="GO" id="GO:0007165">
    <property type="term" value="P:signal transduction"/>
    <property type="evidence" value="ECO:0007669"/>
    <property type="project" value="InterPro"/>
</dbReference>
<protein>
    <recommendedName>
        <fullName evidence="1">ADP-ribosyl cyclase/cyclic ADP-ribose hydrolase</fullName>
        <ecNumber evidence="1">3.2.2.6</ecNumber>
    </recommendedName>
</protein>
<feature type="non-terminal residue" evidence="6">
    <location>
        <position position="1"/>
    </location>
</feature>
<dbReference type="InterPro" id="IPR000157">
    <property type="entry name" value="TIR_dom"/>
</dbReference>
<dbReference type="FunFam" id="3.40.50.10140:FF:000007">
    <property type="entry name" value="Disease resistance protein (TIR-NBS-LRR class)"/>
    <property type="match status" value="1"/>
</dbReference>
<dbReference type="SUPFAM" id="SSF52200">
    <property type="entry name" value="Toll/Interleukin receptor TIR domain"/>
    <property type="match status" value="1"/>
</dbReference>
<evidence type="ECO:0000256" key="2">
    <source>
        <dbReference type="ARBA" id="ARBA00022801"/>
    </source>
</evidence>
<evidence type="ECO:0000256" key="3">
    <source>
        <dbReference type="ARBA" id="ARBA00023027"/>
    </source>
</evidence>
<dbReference type="SMART" id="SM00255">
    <property type="entry name" value="TIR"/>
    <property type="match status" value="1"/>
</dbReference>
<keyword evidence="7" id="KW-1185">Reference proteome</keyword>
<sequence>MSSNAIILSTASSSYLYDVFLSFRGEDTRNNFTAFLFQALRRNGIDAFKDDAHLKEGEFIAPELLQAIQASRIFIVVFSKDYASSTWCLRELLQICNCIRTSSRHVLPIFYDVHPSEVRKQSGYFEKAFVQHKERFREDKEKMEE</sequence>
<reference evidence="6" key="1">
    <citation type="submission" date="2018-05" db="EMBL/GenBank/DDBJ databases">
        <title>Draft genome of Mucuna pruriens seed.</title>
        <authorList>
            <person name="Nnadi N.E."/>
            <person name="Vos R."/>
            <person name="Hasami M.H."/>
            <person name="Devisetty U.K."/>
            <person name="Aguiy J.C."/>
        </authorList>
    </citation>
    <scope>NUCLEOTIDE SEQUENCE [LARGE SCALE GENOMIC DNA]</scope>
    <source>
        <strain evidence="6">JCA_2017</strain>
    </source>
</reference>
<keyword evidence="3" id="KW-0520">NAD</keyword>
<evidence type="ECO:0000256" key="1">
    <source>
        <dbReference type="ARBA" id="ARBA00011982"/>
    </source>
</evidence>
<dbReference type="AlphaFoldDB" id="A0A371G684"/>
<feature type="domain" description="TIR" evidence="5">
    <location>
        <begin position="15"/>
        <end position="145"/>
    </location>
</feature>
<gene>
    <name evidence="6" type="primary">TIR</name>
    <name evidence="6" type="ORF">CR513_32672</name>
</gene>
<dbReference type="Proteomes" id="UP000257109">
    <property type="component" value="Unassembled WGS sequence"/>
</dbReference>
<proteinExistence type="predicted"/>
<dbReference type="EMBL" id="QJKJ01006632">
    <property type="protein sequence ID" value="RDX86047.1"/>
    <property type="molecule type" value="Genomic_DNA"/>
</dbReference>
<evidence type="ECO:0000313" key="7">
    <source>
        <dbReference type="Proteomes" id="UP000257109"/>
    </source>
</evidence>
<dbReference type="GO" id="GO:0061809">
    <property type="term" value="F:NAD+ nucleosidase activity, cyclic ADP-ribose generating"/>
    <property type="evidence" value="ECO:0007669"/>
    <property type="project" value="UniProtKB-EC"/>
</dbReference>
<comment type="caution">
    <text evidence="6">The sequence shown here is derived from an EMBL/GenBank/DDBJ whole genome shotgun (WGS) entry which is preliminary data.</text>
</comment>
<organism evidence="6 7">
    <name type="scientific">Mucuna pruriens</name>
    <name type="common">Velvet bean</name>
    <name type="synonym">Dolichos pruriens</name>
    <dbReference type="NCBI Taxonomy" id="157652"/>
    <lineage>
        <taxon>Eukaryota</taxon>
        <taxon>Viridiplantae</taxon>
        <taxon>Streptophyta</taxon>
        <taxon>Embryophyta</taxon>
        <taxon>Tracheophyta</taxon>
        <taxon>Spermatophyta</taxon>
        <taxon>Magnoliopsida</taxon>
        <taxon>eudicotyledons</taxon>
        <taxon>Gunneridae</taxon>
        <taxon>Pentapetalae</taxon>
        <taxon>rosids</taxon>
        <taxon>fabids</taxon>
        <taxon>Fabales</taxon>
        <taxon>Fabaceae</taxon>
        <taxon>Papilionoideae</taxon>
        <taxon>50 kb inversion clade</taxon>
        <taxon>NPAAA clade</taxon>
        <taxon>indigoferoid/millettioid clade</taxon>
        <taxon>Phaseoleae</taxon>
        <taxon>Mucuna</taxon>
    </lineage>
</organism>
<keyword evidence="2" id="KW-0378">Hydrolase</keyword>
<feature type="non-terminal residue" evidence="6">
    <location>
        <position position="145"/>
    </location>
</feature>
<dbReference type="Pfam" id="PF01582">
    <property type="entry name" value="TIR"/>
    <property type="match status" value="1"/>
</dbReference>
<evidence type="ECO:0000259" key="5">
    <source>
        <dbReference type="PROSITE" id="PS50104"/>
    </source>
</evidence>